<dbReference type="GO" id="GO:0006935">
    <property type="term" value="P:chemotaxis"/>
    <property type="evidence" value="ECO:0007669"/>
    <property type="project" value="UniProtKB-KW"/>
</dbReference>
<dbReference type="SUPFAM" id="SSF103039">
    <property type="entry name" value="CheC-like"/>
    <property type="match status" value="1"/>
</dbReference>
<organism evidence="3 4">
    <name type="scientific">Syntrophus aciditrophicus (strain SB)</name>
    <dbReference type="NCBI Taxonomy" id="56780"/>
    <lineage>
        <taxon>Bacteria</taxon>
        <taxon>Pseudomonadati</taxon>
        <taxon>Thermodesulfobacteriota</taxon>
        <taxon>Syntrophia</taxon>
        <taxon>Syntrophales</taxon>
        <taxon>Syntrophaceae</taxon>
        <taxon>Syntrophus</taxon>
    </lineage>
</organism>
<evidence type="ECO:0000259" key="2">
    <source>
        <dbReference type="Pfam" id="PF13690"/>
    </source>
</evidence>
<dbReference type="InParanoid" id="Q2LSM0"/>
<evidence type="ECO:0000313" key="3">
    <source>
        <dbReference type="EMBL" id="ABC77076.1"/>
    </source>
</evidence>
<dbReference type="PANTHER" id="PTHR39452">
    <property type="entry name" value="CHEY-P PHOSPHATASE CHEX"/>
    <property type="match status" value="1"/>
</dbReference>
<gene>
    <name evidence="3" type="ORF">SYN_00961</name>
</gene>
<dbReference type="STRING" id="56780.SYN_00961"/>
<dbReference type="InterPro" id="IPR028976">
    <property type="entry name" value="CheC-like_sf"/>
</dbReference>
<evidence type="ECO:0000256" key="1">
    <source>
        <dbReference type="ARBA" id="ARBA00022500"/>
    </source>
</evidence>
<feature type="domain" description="Chemotaxis phosphatase CheX-like" evidence="2">
    <location>
        <begin position="58"/>
        <end position="155"/>
    </location>
</feature>
<dbReference type="AlphaFoldDB" id="Q2LSM0"/>
<dbReference type="Proteomes" id="UP000001933">
    <property type="component" value="Chromosome"/>
</dbReference>
<dbReference type="Gene3D" id="3.40.1550.10">
    <property type="entry name" value="CheC-like"/>
    <property type="match status" value="1"/>
</dbReference>
<accession>Q2LSM0</accession>
<dbReference type="KEGG" id="sat:SYN_00961"/>
<protein>
    <submittedName>
        <fullName evidence="3">Inhibitor of MCP methylation</fullName>
    </submittedName>
</protein>
<dbReference type="InterPro" id="IPR038756">
    <property type="entry name" value="CheX-like"/>
</dbReference>
<dbReference type="HOGENOM" id="CLU_116290_0_0_7"/>
<sequence length="172" mass="18308">MYLITEFLLLRIKGCLMDVRFINPFLDATENVLRTMAFVEPKVGKPYLKKDNAAKGDISGIIGLTGDLRGSLGLSFSEACIVRIVSNMLGESLTGIDNDVKDAVGEITNMISGVARKKLESEGFSITAAIPTVVAGKSHSIVHVLGGPSIIIPFEIEEGPFVVDVCLGNGPT</sequence>
<keyword evidence="1" id="KW-0145">Chemotaxis</keyword>
<dbReference type="Pfam" id="PF13690">
    <property type="entry name" value="CheX"/>
    <property type="match status" value="1"/>
</dbReference>
<dbReference type="eggNOG" id="COG1406">
    <property type="taxonomic scope" value="Bacteria"/>
</dbReference>
<dbReference type="PANTHER" id="PTHR39452:SF1">
    <property type="entry name" value="CHEY-P PHOSPHATASE CHEX"/>
    <property type="match status" value="1"/>
</dbReference>
<dbReference type="InterPro" id="IPR028051">
    <property type="entry name" value="CheX-like_dom"/>
</dbReference>
<proteinExistence type="predicted"/>
<dbReference type="CDD" id="cd17906">
    <property type="entry name" value="CheX"/>
    <property type="match status" value="1"/>
</dbReference>
<dbReference type="EMBL" id="CP000252">
    <property type="protein sequence ID" value="ABC77076.1"/>
    <property type="molecule type" value="Genomic_DNA"/>
</dbReference>
<name>Q2LSM0_SYNAS</name>
<evidence type="ECO:0000313" key="4">
    <source>
        <dbReference type="Proteomes" id="UP000001933"/>
    </source>
</evidence>
<keyword evidence="4" id="KW-1185">Reference proteome</keyword>
<reference evidence="3 4" key="1">
    <citation type="journal article" date="2007" name="Proc. Natl. Acad. Sci. U.S.A.">
        <title>The genome of Syntrophus aciditrophicus: life at the thermodynamic limit of microbial growth.</title>
        <authorList>
            <person name="McInerney M.J."/>
            <person name="Rohlin L."/>
            <person name="Mouttaki H."/>
            <person name="Kim U."/>
            <person name="Krupp R.S."/>
            <person name="Rios-Hernandez L."/>
            <person name="Sieber J."/>
            <person name="Struchtemeyer C.G."/>
            <person name="Bhattacharyya A."/>
            <person name="Campbell J.W."/>
            <person name="Gunsalus R.P."/>
        </authorList>
    </citation>
    <scope>NUCLEOTIDE SEQUENCE [LARGE SCALE GENOMIC DNA]</scope>
    <source>
        <strain evidence="3 4">SB</strain>
    </source>
</reference>